<organism evidence="1 2">
    <name type="scientific">Portunus trituberculatus</name>
    <name type="common">Swimming crab</name>
    <name type="synonym">Neptunus trituberculatus</name>
    <dbReference type="NCBI Taxonomy" id="210409"/>
    <lineage>
        <taxon>Eukaryota</taxon>
        <taxon>Metazoa</taxon>
        <taxon>Ecdysozoa</taxon>
        <taxon>Arthropoda</taxon>
        <taxon>Crustacea</taxon>
        <taxon>Multicrustacea</taxon>
        <taxon>Malacostraca</taxon>
        <taxon>Eumalacostraca</taxon>
        <taxon>Eucarida</taxon>
        <taxon>Decapoda</taxon>
        <taxon>Pleocyemata</taxon>
        <taxon>Brachyura</taxon>
        <taxon>Eubrachyura</taxon>
        <taxon>Portunoidea</taxon>
        <taxon>Portunidae</taxon>
        <taxon>Portuninae</taxon>
        <taxon>Portunus</taxon>
    </lineage>
</organism>
<sequence>MTSLLPESGTPTTIGDVIVKKKLWCEPSITLQLLGKHITSSILFYGSFTSGSNVTKEEEKGKEVSGLHKF</sequence>
<dbReference type="Proteomes" id="UP000324222">
    <property type="component" value="Unassembled WGS sequence"/>
</dbReference>
<name>A0A5B7CFT8_PORTR</name>
<protein>
    <submittedName>
        <fullName evidence="1">Uncharacterized protein</fullName>
    </submittedName>
</protein>
<gene>
    <name evidence="1" type="ORF">E2C01_001006</name>
</gene>
<reference evidence="1 2" key="1">
    <citation type="submission" date="2019-05" db="EMBL/GenBank/DDBJ databases">
        <title>Another draft genome of Portunus trituberculatus and its Hox gene families provides insights of decapod evolution.</title>
        <authorList>
            <person name="Jeong J.-H."/>
            <person name="Song I."/>
            <person name="Kim S."/>
            <person name="Choi T."/>
            <person name="Kim D."/>
            <person name="Ryu S."/>
            <person name="Kim W."/>
        </authorList>
    </citation>
    <scope>NUCLEOTIDE SEQUENCE [LARGE SCALE GENOMIC DNA]</scope>
    <source>
        <tissue evidence="1">Muscle</tissue>
    </source>
</reference>
<dbReference type="EMBL" id="VSRR010000029">
    <property type="protein sequence ID" value="MPC08419.1"/>
    <property type="molecule type" value="Genomic_DNA"/>
</dbReference>
<evidence type="ECO:0000313" key="1">
    <source>
        <dbReference type="EMBL" id="MPC08419.1"/>
    </source>
</evidence>
<evidence type="ECO:0000313" key="2">
    <source>
        <dbReference type="Proteomes" id="UP000324222"/>
    </source>
</evidence>
<dbReference type="AlphaFoldDB" id="A0A5B7CFT8"/>
<comment type="caution">
    <text evidence="1">The sequence shown here is derived from an EMBL/GenBank/DDBJ whole genome shotgun (WGS) entry which is preliminary data.</text>
</comment>
<keyword evidence="2" id="KW-1185">Reference proteome</keyword>
<accession>A0A5B7CFT8</accession>
<proteinExistence type="predicted"/>